<dbReference type="Gene3D" id="3.10.20.310">
    <property type="entry name" value="membrane protein fhac"/>
    <property type="match status" value="1"/>
</dbReference>
<name>A0A9X3WD30_9BACI</name>
<dbReference type="PANTHER" id="PTHR37820">
    <property type="entry name" value="CELL DIVISION PROTEIN DIVIB"/>
    <property type="match status" value="1"/>
</dbReference>
<dbReference type="PANTHER" id="PTHR37820:SF1">
    <property type="entry name" value="CELL DIVISION PROTEIN FTSQ"/>
    <property type="match status" value="1"/>
</dbReference>
<evidence type="ECO:0000256" key="3">
    <source>
        <dbReference type="ARBA" id="ARBA00022618"/>
    </source>
</evidence>
<dbReference type="HAMAP" id="MF_00912">
    <property type="entry name" value="DivIB"/>
    <property type="match status" value="1"/>
</dbReference>
<reference evidence="10" key="1">
    <citation type="submission" date="2022-06" db="EMBL/GenBank/DDBJ databases">
        <title>Aquibacillus sp. a new bacterium isolated from soil saline samples.</title>
        <authorList>
            <person name="Galisteo C."/>
            <person name="De La Haba R."/>
            <person name="Sanchez-Porro C."/>
            <person name="Ventosa A."/>
        </authorList>
    </citation>
    <scope>NUCLEOTIDE SEQUENCE</scope>
    <source>
        <strain evidence="10">3ASR75-54</strain>
    </source>
</reference>
<gene>
    <name evidence="8" type="primary">divIB</name>
    <name evidence="10" type="ORF">NC799_06065</name>
</gene>
<comment type="similarity">
    <text evidence="8">Belongs to the FtsQ/DivIB family. DivIB subfamily.</text>
</comment>
<keyword evidence="6 8" id="KW-0472">Membrane</keyword>
<feature type="domain" description="POTRA" evidence="9">
    <location>
        <begin position="50"/>
        <end position="118"/>
    </location>
</feature>
<proteinExistence type="inferred from homology"/>
<dbReference type="Pfam" id="PF03799">
    <property type="entry name" value="FtsQ_DivIB_C"/>
    <property type="match status" value="1"/>
</dbReference>
<evidence type="ECO:0000256" key="7">
    <source>
        <dbReference type="ARBA" id="ARBA00023306"/>
    </source>
</evidence>
<protein>
    <recommendedName>
        <fullName evidence="8">Cell division protein DivIB</fullName>
    </recommendedName>
</protein>
<keyword evidence="5 8" id="KW-1133">Transmembrane helix</keyword>
<evidence type="ECO:0000256" key="6">
    <source>
        <dbReference type="ARBA" id="ARBA00023136"/>
    </source>
</evidence>
<accession>A0A9X3WD30</accession>
<evidence type="ECO:0000313" key="10">
    <source>
        <dbReference type="EMBL" id="MDC3416478.1"/>
    </source>
</evidence>
<dbReference type="Gene3D" id="3.40.50.10960">
    <property type="match status" value="1"/>
</dbReference>
<dbReference type="RefSeq" id="WP_272445482.1">
    <property type="nucleotide sequence ID" value="NZ_JAMQKC010000003.1"/>
</dbReference>
<keyword evidence="7 8" id="KW-0131">Cell cycle</keyword>
<organism evidence="10 11">
    <name type="scientific">Aquibacillus salsiterrae</name>
    <dbReference type="NCBI Taxonomy" id="2950439"/>
    <lineage>
        <taxon>Bacteria</taxon>
        <taxon>Bacillati</taxon>
        <taxon>Bacillota</taxon>
        <taxon>Bacilli</taxon>
        <taxon>Bacillales</taxon>
        <taxon>Bacillaceae</taxon>
        <taxon>Aquibacillus</taxon>
    </lineage>
</organism>
<dbReference type="AlphaFoldDB" id="A0A9X3WD30"/>
<dbReference type="InterPro" id="IPR005548">
    <property type="entry name" value="Cell_div_FtsQ/DivIB_C"/>
</dbReference>
<evidence type="ECO:0000256" key="5">
    <source>
        <dbReference type="ARBA" id="ARBA00022989"/>
    </source>
</evidence>
<keyword evidence="11" id="KW-1185">Reference proteome</keyword>
<keyword evidence="2 8" id="KW-1003">Cell membrane</keyword>
<comment type="function">
    <text evidence="8">Cell division protein that may be involved in stabilizing or promoting the assembly of the division complex.</text>
</comment>
<comment type="caution">
    <text evidence="10">The sequence shown here is derived from an EMBL/GenBank/DDBJ whole genome shotgun (WGS) entry which is preliminary data.</text>
</comment>
<evidence type="ECO:0000256" key="8">
    <source>
        <dbReference type="HAMAP-Rule" id="MF_00912"/>
    </source>
</evidence>
<dbReference type="GO" id="GO:0005886">
    <property type="term" value="C:plasma membrane"/>
    <property type="evidence" value="ECO:0007669"/>
    <property type="project" value="UniProtKB-SubCell"/>
</dbReference>
<evidence type="ECO:0000259" key="9">
    <source>
        <dbReference type="PROSITE" id="PS51779"/>
    </source>
</evidence>
<dbReference type="GO" id="GO:0032153">
    <property type="term" value="C:cell division site"/>
    <property type="evidence" value="ECO:0007669"/>
    <property type="project" value="UniProtKB-UniRule"/>
</dbReference>
<dbReference type="PROSITE" id="PS51779">
    <property type="entry name" value="POTRA"/>
    <property type="match status" value="1"/>
</dbReference>
<evidence type="ECO:0000256" key="1">
    <source>
        <dbReference type="ARBA" id="ARBA00004370"/>
    </source>
</evidence>
<dbReference type="InterPro" id="IPR013685">
    <property type="entry name" value="POTRA_FtsQ_type"/>
</dbReference>
<evidence type="ECO:0000256" key="4">
    <source>
        <dbReference type="ARBA" id="ARBA00022692"/>
    </source>
</evidence>
<dbReference type="InterPro" id="IPR050487">
    <property type="entry name" value="FtsQ_DivIB"/>
</dbReference>
<keyword evidence="4 8" id="KW-0812">Transmembrane</keyword>
<comment type="subcellular location">
    <subcellularLocation>
        <location evidence="8">Cell membrane</location>
        <topology evidence="8">Single-pass type II membrane protein</topology>
    </subcellularLocation>
    <subcellularLocation>
        <location evidence="1">Membrane</location>
    </subcellularLocation>
    <text evidence="8">Localizes to the division septum.</text>
</comment>
<evidence type="ECO:0000313" key="11">
    <source>
        <dbReference type="Proteomes" id="UP001145069"/>
    </source>
</evidence>
<dbReference type="InterPro" id="IPR026580">
    <property type="entry name" value="DivIB"/>
</dbReference>
<dbReference type="Pfam" id="PF08478">
    <property type="entry name" value="POTRA_1"/>
    <property type="match status" value="1"/>
</dbReference>
<dbReference type="Proteomes" id="UP001145069">
    <property type="component" value="Unassembled WGS sequence"/>
</dbReference>
<dbReference type="EMBL" id="JAMQKC010000003">
    <property type="protein sequence ID" value="MDC3416478.1"/>
    <property type="molecule type" value="Genomic_DNA"/>
</dbReference>
<evidence type="ECO:0000256" key="2">
    <source>
        <dbReference type="ARBA" id="ARBA00022475"/>
    </source>
</evidence>
<feature type="transmembrane region" description="Helical" evidence="8">
    <location>
        <begin position="28"/>
        <end position="45"/>
    </location>
</feature>
<dbReference type="InterPro" id="IPR034746">
    <property type="entry name" value="POTRA"/>
</dbReference>
<dbReference type="GO" id="GO:0043093">
    <property type="term" value="P:FtsZ-dependent cytokinesis"/>
    <property type="evidence" value="ECO:0007669"/>
    <property type="project" value="UniProtKB-UniRule"/>
</dbReference>
<sequence length="266" mass="30125">MAEKKVVSIEDRIPKLKQARKKKANRRLIFYLSLFFILIGLVGYLQSPLSRVHTIEVSGNNYVDEEDIIDLSGLSTSQNYFSVNTDEVESKVKKHLEIEKVSVSRKFPSTIIISVEEFSRIAYIQEDNDFYPLLENGATLKSYPLETMPGDAPLLVNFTKQTYLQEMTKELSELPSSITNLISEVHWQPSEGNPYKVWLFMSDGFEVDGSIRNFANTMKAYPSISAQLDRSTKGVIRMADGGAVFDPYENIEKQGNDGENEDEVEG</sequence>
<keyword evidence="3 8" id="KW-0132">Cell division</keyword>